<dbReference type="InterPro" id="IPR000524">
    <property type="entry name" value="Tscrpt_reg_HTH_GntR"/>
</dbReference>
<proteinExistence type="predicted"/>
<dbReference type="Gene3D" id="1.20.120.530">
    <property type="entry name" value="GntR ligand-binding domain-like"/>
    <property type="match status" value="1"/>
</dbReference>
<keyword evidence="1" id="KW-0805">Transcription regulation</keyword>
<name>A0A842HD54_9BACT</name>
<dbReference type="Pfam" id="PF00392">
    <property type="entry name" value="GntR"/>
    <property type="match status" value="1"/>
</dbReference>
<dbReference type="InterPro" id="IPR011711">
    <property type="entry name" value="GntR_C"/>
</dbReference>
<accession>A0A842HD54</accession>
<gene>
    <name evidence="5" type="ORF">H5P28_04290</name>
</gene>
<dbReference type="Pfam" id="PF07729">
    <property type="entry name" value="FCD"/>
    <property type="match status" value="1"/>
</dbReference>
<dbReference type="EMBL" id="JACHVB010000013">
    <property type="protein sequence ID" value="MBC2593474.1"/>
    <property type="molecule type" value="Genomic_DNA"/>
</dbReference>
<dbReference type="SUPFAM" id="SSF46785">
    <property type="entry name" value="Winged helix' DNA-binding domain"/>
    <property type="match status" value="1"/>
</dbReference>
<evidence type="ECO:0000313" key="6">
    <source>
        <dbReference type="Proteomes" id="UP000546464"/>
    </source>
</evidence>
<dbReference type="SUPFAM" id="SSF48008">
    <property type="entry name" value="GntR ligand-binding domain-like"/>
    <property type="match status" value="1"/>
</dbReference>
<evidence type="ECO:0000256" key="2">
    <source>
        <dbReference type="ARBA" id="ARBA00023125"/>
    </source>
</evidence>
<dbReference type="SMART" id="SM00895">
    <property type="entry name" value="FCD"/>
    <property type="match status" value="1"/>
</dbReference>
<dbReference type="PANTHER" id="PTHR43537">
    <property type="entry name" value="TRANSCRIPTIONAL REGULATOR, GNTR FAMILY"/>
    <property type="match status" value="1"/>
</dbReference>
<reference evidence="5 6" key="1">
    <citation type="submission" date="2020-07" db="EMBL/GenBank/DDBJ databases">
        <authorList>
            <person name="Feng X."/>
        </authorList>
    </citation>
    <scope>NUCLEOTIDE SEQUENCE [LARGE SCALE GENOMIC DNA]</scope>
    <source>
        <strain evidence="5 6">JCM31066</strain>
    </source>
</reference>
<dbReference type="Proteomes" id="UP000546464">
    <property type="component" value="Unassembled WGS sequence"/>
</dbReference>
<organism evidence="5 6">
    <name type="scientific">Ruficoccus amylovorans</name>
    <dbReference type="NCBI Taxonomy" id="1804625"/>
    <lineage>
        <taxon>Bacteria</taxon>
        <taxon>Pseudomonadati</taxon>
        <taxon>Verrucomicrobiota</taxon>
        <taxon>Opitutia</taxon>
        <taxon>Puniceicoccales</taxon>
        <taxon>Cerasicoccaceae</taxon>
        <taxon>Ruficoccus</taxon>
    </lineage>
</organism>
<dbReference type="GO" id="GO:0003677">
    <property type="term" value="F:DNA binding"/>
    <property type="evidence" value="ECO:0007669"/>
    <property type="project" value="UniProtKB-KW"/>
</dbReference>
<sequence>MTAIGSKIGFAKGCAPLMMPVMPAHTSANESVSSHLNRLVRLVFSEKYLPGDRLVERDLAAQLNLSRIPIREGLLMLAAKGLILKDDSSRGMRLRDYTPTEVLHLYEYREAIELAAIHAACQHRTQTQLVELELLCDELDAGAEHLDTTRRLELEWSFHQSIVLASGNARFISDFALLMVECNYVFYHLHSDGRNTDENANLSLSTHVHAVAKEHRDIVRMIGERDSASASTAMRAHLSSLSSRIHRILVKRPFRADTGD</sequence>
<keyword evidence="6" id="KW-1185">Reference proteome</keyword>
<dbReference type="InterPro" id="IPR036388">
    <property type="entry name" value="WH-like_DNA-bd_sf"/>
</dbReference>
<comment type="caution">
    <text evidence="5">The sequence shown here is derived from an EMBL/GenBank/DDBJ whole genome shotgun (WGS) entry which is preliminary data.</text>
</comment>
<protein>
    <submittedName>
        <fullName evidence="5">GntR family transcriptional regulator</fullName>
    </submittedName>
</protein>
<dbReference type="AlphaFoldDB" id="A0A842HD54"/>
<keyword evidence="2" id="KW-0238">DNA-binding</keyword>
<evidence type="ECO:0000256" key="1">
    <source>
        <dbReference type="ARBA" id="ARBA00023015"/>
    </source>
</evidence>
<evidence type="ECO:0000259" key="4">
    <source>
        <dbReference type="PROSITE" id="PS50949"/>
    </source>
</evidence>
<keyword evidence="3" id="KW-0804">Transcription</keyword>
<dbReference type="PANTHER" id="PTHR43537:SF5">
    <property type="entry name" value="UXU OPERON TRANSCRIPTIONAL REGULATOR"/>
    <property type="match status" value="1"/>
</dbReference>
<dbReference type="RefSeq" id="WP_185674477.1">
    <property type="nucleotide sequence ID" value="NZ_JACHVB010000013.1"/>
</dbReference>
<feature type="domain" description="HTH gntR-type" evidence="4">
    <location>
        <begin position="29"/>
        <end position="97"/>
    </location>
</feature>
<dbReference type="Gene3D" id="1.10.10.10">
    <property type="entry name" value="Winged helix-like DNA-binding domain superfamily/Winged helix DNA-binding domain"/>
    <property type="match status" value="1"/>
</dbReference>
<dbReference type="PROSITE" id="PS50949">
    <property type="entry name" value="HTH_GNTR"/>
    <property type="match status" value="1"/>
</dbReference>
<dbReference type="GO" id="GO:0003700">
    <property type="term" value="F:DNA-binding transcription factor activity"/>
    <property type="evidence" value="ECO:0007669"/>
    <property type="project" value="InterPro"/>
</dbReference>
<dbReference type="InterPro" id="IPR036390">
    <property type="entry name" value="WH_DNA-bd_sf"/>
</dbReference>
<evidence type="ECO:0000313" key="5">
    <source>
        <dbReference type="EMBL" id="MBC2593474.1"/>
    </source>
</evidence>
<dbReference type="InterPro" id="IPR008920">
    <property type="entry name" value="TF_FadR/GntR_C"/>
</dbReference>
<evidence type="ECO:0000256" key="3">
    <source>
        <dbReference type="ARBA" id="ARBA00023163"/>
    </source>
</evidence>
<dbReference type="SMART" id="SM00345">
    <property type="entry name" value="HTH_GNTR"/>
    <property type="match status" value="1"/>
</dbReference>